<keyword evidence="3" id="KW-1185">Reference proteome</keyword>
<dbReference type="Proteomes" id="UP000194798">
    <property type="component" value="Unassembled WGS sequence"/>
</dbReference>
<reference evidence="2 3" key="1">
    <citation type="submission" date="2016-12" db="EMBL/GenBank/DDBJ databases">
        <title>Thioflexothrix psekupsii D3 genome sequencing and assembly.</title>
        <authorList>
            <person name="Fomenkov A."/>
            <person name="Vincze T."/>
            <person name="Grabovich M."/>
            <person name="Anton B.P."/>
            <person name="Dubinina G."/>
            <person name="Orlova M."/>
            <person name="Belousova E."/>
            <person name="Roberts R.J."/>
        </authorList>
    </citation>
    <scope>NUCLEOTIDE SEQUENCE [LARGE SCALE GENOMIC DNA]</scope>
    <source>
        <strain evidence="2">D3</strain>
    </source>
</reference>
<dbReference type="AlphaFoldDB" id="A0A251X7V2"/>
<protein>
    <submittedName>
        <fullName evidence="2">Uncharacterized protein</fullName>
    </submittedName>
</protein>
<sequence length="191" mass="21249">MSHGTENGQENDDWSPRERKALEMILAEQRNPTKLNPDTWNKIVARLPKTRGSAEVIPLKPNPLPENPPARPNNWPRLFSIAASLLVVGVLLWLYPHSPFSPDQTESGEIKSITQSIAVTDPYAVAQELQKKLTQLGIEAQLTPHHALPNGWLLTATNLTETPALNALLREYTGKRTPSNGQLEVLFEPTQ</sequence>
<evidence type="ECO:0000313" key="3">
    <source>
        <dbReference type="Proteomes" id="UP000194798"/>
    </source>
</evidence>
<feature type="region of interest" description="Disordered" evidence="1">
    <location>
        <begin position="1"/>
        <end position="20"/>
    </location>
</feature>
<gene>
    <name evidence="2" type="ORF">TPSD3_06640</name>
</gene>
<accession>A0A251X7V2</accession>
<name>A0A251X7V2_9GAMM</name>
<proteinExistence type="predicted"/>
<comment type="caution">
    <text evidence="2">The sequence shown here is derived from an EMBL/GenBank/DDBJ whole genome shotgun (WGS) entry which is preliminary data.</text>
</comment>
<dbReference type="EMBL" id="MSLT01000012">
    <property type="protein sequence ID" value="OUD14015.1"/>
    <property type="molecule type" value="Genomic_DNA"/>
</dbReference>
<dbReference type="RefSeq" id="WP_086487801.1">
    <property type="nucleotide sequence ID" value="NZ_MSLT01000012.1"/>
</dbReference>
<evidence type="ECO:0000313" key="2">
    <source>
        <dbReference type="EMBL" id="OUD14015.1"/>
    </source>
</evidence>
<organism evidence="2 3">
    <name type="scientific">Thioflexithrix psekupsensis</name>
    <dbReference type="NCBI Taxonomy" id="1570016"/>
    <lineage>
        <taxon>Bacteria</taxon>
        <taxon>Pseudomonadati</taxon>
        <taxon>Pseudomonadota</taxon>
        <taxon>Gammaproteobacteria</taxon>
        <taxon>Thiotrichales</taxon>
        <taxon>Thioflexithrix</taxon>
    </lineage>
</organism>
<evidence type="ECO:0000256" key="1">
    <source>
        <dbReference type="SAM" id="MobiDB-lite"/>
    </source>
</evidence>